<evidence type="ECO:0000313" key="1">
    <source>
        <dbReference type="EMBL" id="KAF6416138.1"/>
    </source>
</evidence>
<dbReference type="EMBL" id="JACASF010000019">
    <property type="protein sequence ID" value="KAF6416138.1"/>
    <property type="molecule type" value="Genomic_DNA"/>
</dbReference>
<accession>A0A7J8CZ21</accession>
<evidence type="ECO:0000313" key="2">
    <source>
        <dbReference type="Proteomes" id="UP000550707"/>
    </source>
</evidence>
<organism evidence="1 2">
    <name type="scientific">Molossus molossus</name>
    <name type="common">Pallas' mastiff bat</name>
    <name type="synonym">Vespertilio molossus</name>
    <dbReference type="NCBI Taxonomy" id="27622"/>
    <lineage>
        <taxon>Eukaryota</taxon>
        <taxon>Metazoa</taxon>
        <taxon>Chordata</taxon>
        <taxon>Craniata</taxon>
        <taxon>Vertebrata</taxon>
        <taxon>Euteleostomi</taxon>
        <taxon>Mammalia</taxon>
        <taxon>Eutheria</taxon>
        <taxon>Laurasiatheria</taxon>
        <taxon>Chiroptera</taxon>
        <taxon>Yangochiroptera</taxon>
        <taxon>Molossidae</taxon>
        <taxon>Molossus</taxon>
    </lineage>
</organism>
<sequence>MTVPTSPAPEYTVMSRHCPDRAAMGTGWKDGCFLHSVLPHTLTSIQRLASGAHSSPPTMAGKRPPGLLSTAQSWSALPRSLCHHPIHLEMRLNCSKSPRRNLTLCIVPGTAGQAACSDTMGKPASPFGKGHGWRAGF</sequence>
<gene>
    <name evidence="1" type="ORF">HJG59_009449</name>
</gene>
<dbReference type="AlphaFoldDB" id="A0A7J8CZ21"/>
<comment type="caution">
    <text evidence="1">The sequence shown here is derived from an EMBL/GenBank/DDBJ whole genome shotgun (WGS) entry which is preliminary data.</text>
</comment>
<dbReference type="InParanoid" id="A0A7J8CZ21"/>
<proteinExistence type="predicted"/>
<name>A0A7J8CZ21_MOLMO</name>
<protein>
    <submittedName>
        <fullName evidence="1">Uncharacterized protein</fullName>
    </submittedName>
</protein>
<dbReference type="Proteomes" id="UP000550707">
    <property type="component" value="Unassembled WGS sequence"/>
</dbReference>
<keyword evidence="2" id="KW-1185">Reference proteome</keyword>
<reference evidence="1 2" key="1">
    <citation type="journal article" date="2020" name="Nature">
        <title>Six reference-quality genomes reveal evolution of bat adaptations.</title>
        <authorList>
            <person name="Jebb D."/>
            <person name="Huang Z."/>
            <person name="Pippel M."/>
            <person name="Hughes G.M."/>
            <person name="Lavrichenko K."/>
            <person name="Devanna P."/>
            <person name="Winkler S."/>
            <person name="Jermiin L.S."/>
            <person name="Skirmuntt E.C."/>
            <person name="Katzourakis A."/>
            <person name="Burkitt-Gray L."/>
            <person name="Ray D.A."/>
            <person name="Sullivan K.A.M."/>
            <person name="Roscito J.G."/>
            <person name="Kirilenko B.M."/>
            <person name="Davalos L.M."/>
            <person name="Corthals A.P."/>
            <person name="Power M.L."/>
            <person name="Jones G."/>
            <person name="Ransome R.D."/>
            <person name="Dechmann D.K.N."/>
            <person name="Locatelli A.G."/>
            <person name="Puechmaille S.J."/>
            <person name="Fedrigo O."/>
            <person name="Jarvis E.D."/>
            <person name="Hiller M."/>
            <person name="Vernes S.C."/>
            <person name="Myers E.W."/>
            <person name="Teeling E.C."/>
        </authorList>
    </citation>
    <scope>NUCLEOTIDE SEQUENCE [LARGE SCALE GENOMIC DNA]</scope>
    <source>
        <strain evidence="1">MMolMol1</strain>
        <tissue evidence="1">Muscle</tissue>
    </source>
</reference>